<dbReference type="InterPro" id="IPR011990">
    <property type="entry name" value="TPR-like_helical_dom_sf"/>
</dbReference>
<evidence type="ECO:0000313" key="5">
    <source>
        <dbReference type="Proteomes" id="UP000637769"/>
    </source>
</evidence>
<dbReference type="InterPro" id="IPR019734">
    <property type="entry name" value="TPR_rpt"/>
</dbReference>
<dbReference type="Pfam" id="PF07721">
    <property type="entry name" value="TPR_4"/>
    <property type="match status" value="1"/>
</dbReference>
<evidence type="ECO:0000256" key="2">
    <source>
        <dbReference type="ARBA" id="ARBA00022803"/>
    </source>
</evidence>
<accession>A0ABQ1LDJ2</accession>
<keyword evidence="5" id="KW-1185">Reference proteome</keyword>
<gene>
    <name evidence="4" type="ORF">GCM10007207_05080</name>
</gene>
<comment type="caution">
    <text evidence="4">The sequence shown here is derived from an EMBL/GenBank/DDBJ whole genome shotgun (WGS) entry which is preliminary data.</text>
</comment>
<evidence type="ECO:0000256" key="1">
    <source>
        <dbReference type="ARBA" id="ARBA00022737"/>
    </source>
</evidence>
<feature type="repeat" description="TPR" evidence="3">
    <location>
        <begin position="211"/>
        <end position="244"/>
    </location>
</feature>
<dbReference type="SUPFAM" id="SSF53756">
    <property type="entry name" value="UDP-Glycosyltransferase/glycogen phosphorylase"/>
    <property type="match status" value="1"/>
</dbReference>
<dbReference type="SMART" id="SM00028">
    <property type="entry name" value="TPR"/>
    <property type="match status" value="6"/>
</dbReference>
<dbReference type="SUPFAM" id="SSF48452">
    <property type="entry name" value="TPR-like"/>
    <property type="match status" value="1"/>
</dbReference>
<keyword evidence="1" id="KW-0677">Repeat</keyword>
<dbReference type="PANTHER" id="PTHR44809:SF1">
    <property type="entry name" value="PROTEIN O-MANNOSYL-TRANSFERASE TMTC1"/>
    <property type="match status" value="1"/>
</dbReference>
<evidence type="ECO:0000256" key="3">
    <source>
        <dbReference type="PROSITE-ProRule" id="PRU00339"/>
    </source>
</evidence>
<dbReference type="Gene3D" id="3.40.50.2000">
    <property type="entry name" value="Glycogen Phosphorylase B"/>
    <property type="match status" value="1"/>
</dbReference>
<evidence type="ECO:0000313" key="4">
    <source>
        <dbReference type="EMBL" id="GGC22826.1"/>
    </source>
</evidence>
<protein>
    <recommendedName>
        <fullName evidence="6">Tetratricopeptide repeat protein</fullName>
    </recommendedName>
</protein>
<proteinExistence type="predicted"/>
<feature type="repeat" description="TPR" evidence="3">
    <location>
        <begin position="177"/>
        <end position="210"/>
    </location>
</feature>
<dbReference type="PROSITE" id="PS50005">
    <property type="entry name" value="TPR"/>
    <property type="match status" value="2"/>
</dbReference>
<dbReference type="InterPro" id="IPR052943">
    <property type="entry name" value="TMTC_O-mannosyl-trnsfr"/>
</dbReference>
<sequence length="564" mass="60333">MTVYTSRINTALAHLAGGDSVQAEALFRAVLAEAPDCGAAWHGLACVARHTNQPRTAIASVAHALTLAEGDHEKAQFHLTLAAALDEAGHLREALAACRVVLLLEPREFRAKAFLSELLYRSGQEDEAASVFAEALSLAREPVSLLMRHGTFLMAERRLGAATGAFQALAALCPQDAMAFANLGAAFFENGEMQAALVALEQAVTLATPSARTLNNLGLVCQALGLFTKAEAAFAQAVKLAPEDCVVAVNRATLLAETGRRDEAETVFRTVMQGGGVLSAQAGFNLSMLALASGNLAEGWALFESRREVLGLTPFETPWLGETTDVRVRVDAEQGLGDMIQFLRFVPEAARRAPLLLNLPEQILSLLDFMPVMTPLLQSGRVVLEGEASLACSLLSLPALLGVTHIDPSPYLDFGSVREAGRIGVFHAGNATYRFDARRSLKPELLAPLLSVADLVFVSLQQDAAPEGMMPGGGATLVETAHALARCERVIGVDTMLAHLAGAMGVPLWLLDREGGDWRWQGPDWYQQTRIFRPEGLLPPAQAWPPVIARVAEALRERSGCDGL</sequence>
<dbReference type="RefSeq" id="WP_188425185.1">
    <property type="nucleotide sequence ID" value="NZ_BMCH01000001.1"/>
</dbReference>
<dbReference type="Pfam" id="PF07719">
    <property type="entry name" value="TPR_2"/>
    <property type="match status" value="1"/>
</dbReference>
<dbReference type="PANTHER" id="PTHR44809">
    <property type="match status" value="1"/>
</dbReference>
<dbReference type="Pfam" id="PF13432">
    <property type="entry name" value="TPR_16"/>
    <property type="match status" value="2"/>
</dbReference>
<keyword evidence="2 3" id="KW-0802">TPR repeat</keyword>
<organism evidence="4 5">
    <name type="scientific">Asaia siamensis</name>
    <dbReference type="NCBI Taxonomy" id="110479"/>
    <lineage>
        <taxon>Bacteria</taxon>
        <taxon>Pseudomonadati</taxon>
        <taxon>Pseudomonadota</taxon>
        <taxon>Alphaproteobacteria</taxon>
        <taxon>Acetobacterales</taxon>
        <taxon>Acetobacteraceae</taxon>
        <taxon>Asaia</taxon>
    </lineage>
</organism>
<dbReference type="InterPro" id="IPR013105">
    <property type="entry name" value="TPR_2"/>
</dbReference>
<name>A0ABQ1LDJ2_9PROT</name>
<dbReference type="Proteomes" id="UP000637769">
    <property type="component" value="Unassembled WGS sequence"/>
</dbReference>
<evidence type="ECO:0008006" key="6">
    <source>
        <dbReference type="Google" id="ProtNLM"/>
    </source>
</evidence>
<dbReference type="EMBL" id="BMCH01000001">
    <property type="protein sequence ID" value="GGC22826.1"/>
    <property type="molecule type" value="Genomic_DNA"/>
</dbReference>
<dbReference type="InterPro" id="IPR011717">
    <property type="entry name" value="TPR-4"/>
</dbReference>
<dbReference type="Gene3D" id="1.25.40.10">
    <property type="entry name" value="Tetratricopeptide repeat domain"/>
    <property type="match status" value="2"/>
</dbReference>
<reference evidence="5" key="1">
    <citation type="journal article" date="2019" name="Int. J. Syst. Evol. Microbiol.">
        <title>The Global Catalogue of Microorganisms (GCM) 10K type strain sequencing project: providing services to taxonomists for standard genome sequencing and annotation.</title>
        <authorList>
            <consortium name="The Broad Institute Genomics Platform"/>
            <consortium name="The Broad Institute Genome Sequencing Center for Infectious Disease"/>
            <person name="Wu L."/>
            <person name="Ma J."/>
        </authorList>
    </citation>
    <scope>NUCLEOTIDE SEQUENCE [LARGE SCALE GENOMIC DNA]</scope>
    <source>
        <strain evidence="5">CCM 7132</strain>
    </source>
</reference>